<feature type="transmembrane region" description="Helical" evidence="5">
    <location>
        <begin position="84"/>
        <end position="105"/>
    </location>
</feature>
<feature type="transmembrane region" description="Helical" evidence="5">
    <location>
        <begin position="42"/>
        <end position="72"/>
    </location>
</feature>
<feature type="transmembrane region" description="Helical" evidence="5">
    <location>
        <begin position="111"/>
        <end position="129"/>
    </location>
</feature>
<sequence>MMFYLRSRHRLAMSGASLALFLFGCFVYGVLSVRLTTEGIMLIAATFCVVVYWVRPEAMVWVALVGAFAALPQGLHVGKVIGPAVVYLYLVAAMLAISYLIPIVKPQFSDYWLPGLFTLVVVISTVAGFENGHDATIVLRESLSMLEMAVGYVLAMLVVYGGFIKWSIRVTAVILWFSAGMAVVSSLHAIRLAGRAESLGAVTGADQAVRIILTTQSPATATLSALVAAAIIGCLRPATLLTLGPPALIISLLSFSRNTLISMAVAAGAALLVSLSVSTVRRTAVIAVICAAVIAATVPALLFLLQGSDAGAWLGDQLTAFNERVLGGVSSSALAVDESALERVRENSLLNRSIAQAPVFGHGLGYAYQPPKGDDEFSAKFYPAYSHNFYLWWLAKAGAVGMTAFVLFALIPLIKAVRCRTAAAKVSVAVSAGLLAISVVWPLPEMPSDAFALGIALGAAMGFANLRGRERGANLAVSPDAPALTAPSGAR</sequence>
<keyword evidence="4 5" id="KW-0472">Membrane</keyword>
<evidence type="ECO:0000313" key="7">
    <source>
        <dbReference type="EMBL" id="ORB46316.1"/>
    </source>
</evidence>
<feature type="transmembrane region" description="Helical" evidence="5">
    <location>
        <begin position="174"/>
        <end position="193"/>
    </location>
</feature>
<evidence type="ECO:0000256" key="2">
    <source>
        <dbReference type="ARBA" id="ARBA00022692"/>
    </source>
</evidence>
<gene>
    <name evidence="7" type="ORF">BST39_00280</name>
</gene>
<keyword evidence="2 5" id="KW-0812">Transmembrane</keyword>
<feature type="transmembrane region" description="Helical" evidence="5">
    <location>
        <begin position="450"/>
        <end position="466"/>
    </location>
</feature>
<keyword evidence="3 5" id="KW-1133">Transmembrane helix</keyword>
<feature type="domain" description="O-antigen ligase-related" evidence="6">
    <location>
        <begin position="248"/>
        <end position="406"/>
    </location>
</feature>
<feature type="transmembrane region" description="Helical" evidence="5">
    <location>
        <begin position="259"/>
        <end position="277"/>
    </location>
</feature>
<dbReference type="Pfam" id="PF04932">
    <property type="entry name" value="Wzy_C"/>
    <property type="match status" value="1"/>
</dbReference>
<feature type="transmembrane region" description="Helical" evidence="5">
    <location>
        <begin position="219"/>
        <end position="239"/>
    </location>
</feature>
<name>A0A1X0II11_9MYCO</name>
<evidence type="ECO:0000256" key="1">
    <source>
        <dbReference type="ARBA" id="ARBA00004141"/>
    </source>
</evidence>
<evidence type="ECO:0000256" key="4">
    <source>
        <dbReference type="ARBA" id="ARBA00023136"/>
    </source>
</evidence>
<dbReference type="InterPro" id="IPR007016">
    <property type="entry name" value="O-antigen_ligase-rel_domated"/>
</dbReference>
<protein>
    <submittedName>
        <fullName evidence="7">Polymerase</fullName>
    </submittedName>
</protein>
<dbReference type="EMBL" id="MVIE01000001">
    <property type="protein sequence ID" value="ORB46316.1"/>
    <property type="molecule type" value="Genomic_DNA"/>
</dbReference>
<comment type="caution">
    <text evidence="7">The sequence shown here is derived from an EMBL/GenBank/DDBJ whole genome shotgun (WGS) entry which is preliminary data.</text>
</comment>
<dbReference type="PROSITE" id="PS51257">
    <property type="entry name" value="PROKAR_LIPOPROTEIN"/>
    <property type="match status" value="1"/>
</dbReference>
<proteinExistence type="predicted"/>
<dbReference type="GO" id="GO:0016020">
    <property type="term" value="C:membrane"/>
    <property type="evidence" value="ECO:0007669"/>
    <property type="project" value="UniProtKB-SubCell"/>
</dbReference>
<organism evidence="7 8">
    <name type="scientific">Mycobacterium paraseoulense</name>
    <dbReference type="NCBI Taxonomy" id="590652"/>
    <lineage>
        <taxon>Bacteria</taxon>
        <taxon>Bacillati</taxon>
        <taxon>Actinomycetota</taxon>
        <taxon>Actinomycetes</taxon>
        <taxon>Mycobacteriales</taxon>
        <taxon>Mycobacteriaceae</taxon>
        <taxon>Mycobacterium</taxon>
    </lineage>
</organism>
<evidence type="ECO:0000313" key="8">
    <source>
        <dbReference type="Proteomes" id="UP000192513"/>
    </source>
</evidence>
<accession>A0A1X0II11</accession>
<feature type="transmembrane region" description="Helical" evidence="5">
    <location>
        <begin position="426"/>
        <end position="444"/>
    </location>
</feature>
<reference evidence="7 8" key="1">
    <citation type="submission" date="2017-02" db="EMBL/GenBank/DDBJ databases">
        <title>The new phylogeny of genus Mycobacterium.</title>
        <authorList>
            <person name="Tortoli E."/>
            <person name="Trovato A."/>
            <person name="Cirillo D.M."/>
        </authorList>
    </citation>
    <scope>NUCLEOTIDE SEQUENCE [LARGE SCALE GENOMIC DNA]</scope>
    <source>
        <strain evidence="7 8">DSM 45000</strain>
    </source>
</reference>
<dbReference type="STRING" id="590652.BST39_00280"/>
<keyword evidence="8" id="KW-1185">Reference proteome</keyword>
<feature type="transmembrane region" description="Helical" evidence="5">
    <location>
        <begin position="149"/>
        <end position="168"/>
    </location>
</feature>
<evidence type="ECO:0000256" key="5">
    <source>
        <dbReference type="SAM" id="Phobius"/>
    </source>
</evidence>
<comment type="subcellular location">
    <subcellularLocation>
        <location evidence="1">Membrane</location>
        <topology evidence="1">Multi-pass membrane protein</topology>
    </subcellularLocation>
</comment>
<dbReference type="AlphaFoldDB" id="A0A1X0II11"/>
<evidence type="ECO:0000259" key="6">
    <source>
        <dbReference type="Pfam" id="PF04932"/>
    </source>
</evidence>
<evidence type="ECO:0000256" key="3">
    <source>
        <dbReference type="ARBA" id="ARBA00022989"/>
    </source>
</evidence>
<dbReference type="Proteomes" id="UP000192513">
    <property type="component" value="Unassembled WGS sequence"/>
</dbReference>
<dbReference type="OrthoDB" id="5025770at2"/>
<feature type="transmembrane region" description="Helical" evidence="5">
    <location>
        <begin position="390"/>
        <end position="414"/>
    </location>
</feature>
<feature type="transmembrane region" description="Helical" evidence="5">
    <location>
        <begin position="284"/>
        <end position="305"/>
    </location>
</feature>